<feature type="region of interest" description="Disordered" evidence="8">
    <location>
        <begin position="53"/>
        <end position="76"/>
    </location>
</feature>
<dbReference type="InterPro" id="IPR042089">
    <property type="entry name" value="Peptidase_M13_dom_2"/>
</dbReference>
<evidence type="ECO:0000256" key="4">
    <source>
        <dbReference type="ARBA" id="ARBA00022723"/>
    </source>
</evidence>
<dbReference type="PROSITE" id="PS51318">
    <property type="entry name" value="TAT"/>
    <property type="match status" value="1"/>
</dbReference>
<dbReference type="InterPro" id="IPR000718">
    <property type="entry name" value="Peptidase_M13"/>
</dbReference>
<comment type="cofactor">
    <cofactor evidence="1">
        <name>Zn(2+)</name>
        <dbReference type="ChEBI" id="CHEBI:29105"/>
    </cofactor>
</comment>
<dbReference type="Gene3D" id="3.40.390.10">
    <property type="entry name" value="Collagenase (Catalytic Domain)"/>
    <property type="match status" value="1"/>
</dbReference>
<feature type="region of interest" description="Disordered" evidence="8">
    <location>
        <begin position="1"/>
        <end position="25"/>
    </location>
</feature>
<name>A0A1H1EAQ1_9ACTN</name>
<accession>A0A1H1EAQ1</accession>
<dbReference type="Pfam" id="PF01431">
    <property type="entry name" value="Peptidase_M13"/>
    <property type="match status" value="2"/>
</dbReference>
<dbReference type="EMBL" id="FNLF01000002">
    <property type="protein sequence ID" value="SDQ85842.1"/>
    <property type="molecule type" value="Genomic_DNA"/>
</dbReference>
<dbReference type="PRINTS" id="PR00786">
    <property type="entry name" value="NEPRILYSIN"/>
</dbReference>
<evidence type="ECO:0000256" key="3">
    <source>
        <dbReference type="ARBA" id="ARBA00022670"/>
    </source>
</evidence>
<dbReference type="Pfam" id="PF05649">
    <property type="entry name" value="Peptidase_M13_N"/>
    <property type="match status" value="1"/>
</dbReference>
<dbReference type="InterPro" id="IPR024079">
    <property type="entry name" value="MetalloPept_cat_dom_sf"/>
</dbReference>
<dbReference type="InterPro" id="IPR018497">
    <property type="entry name" value="Peptidase_M13_C"/>
</dbReference>
<protein>
    <submittedName>
        <fullName evidence="11">Putative endopeptidase</fullName>
    </submittedName>
</protein>
<evidence type="ECO:0000256" key="2">
    <source>
        <dbReference type="ARBA" id="ARBA00007357"/>
    </source>
</evidence>
<dbReference type="AlphaFoldDB" id="A0A1H1EAQ1"/>
<dbReference type="OrthoDB" id="9775677at2"/>
<dbReference type="RefSeq" id="WP_082756453.1">
    <property type="nucleotide sequence ID" value="NZ_FNLF01000002.1"/>
</dbReference>
<feature type="compositionally biased region" description="Polar residues" evidence="8">
    <location>
        <begin position="53"/>
        <end position="62"/>
    </location>
</feature>
<evidence type="ECO:0000256" key="6">
    <source>
        <dbReference type="ARBA" id="ARBA00022833"/>
    </source>
</evidence>
<feature type="region of interest" description="Disordered" evidence="8">
    <location>
        <begin position="641"/>
        <end position="666"/>
    </location>
</feature>
<organism evidence="11 12">
    <name type="scientific">Tsukamurella pulmonis</name>
    <dbReference type="NCBI Taxonomy" id="47312"/>
    <lineage>
        <taxon>Bacteria</taxon>
        <taxon>Bacillati</taxon>
        <taxon>Actinomycetota</taxon>
        <taxon>Actinomycetes</taxon>
        <taxon>Mycobacteriales</taxon>
        <taxon>Tsukamurellaceae</taxon>
        <taxon>Tsukamurella</taxon>
    </lineage>
</organism>
<evidence type="ECO:0000256" key="7">
    <source>
        <dbReference type="ARBA" id="ARBA00023049"/>
    </source>
</evidence>
<dbReference type="Gene3D" id="1.10.1380.10">
    <property type="entry name" value="Neutral endopeptidase , domain2"/>
    <property type="match status" value="1"/>
</dbReference>
<feature type="compositionally biased region" description="Low complexity" evidence="8">
    <location>
        <begin position="644"/>
        <end position="666"/>
    </location>
</feature>
<dbReference type="PROSITE" id="PS51885">
    <property type="entry name" value="NEPRILYSIN"/>
    <property type="match status" value="1"/>
</dbReference>
<comment type="similarity">
    <text evidence="2">Belongs to the peptidase M13 family.</text>
</comment>
<feature type="domain" description="Peptidase M13 N-terminal" evidence="10">
    <location>
        <begin position="82"/>
        <end position="456"/>
    </location>
</feature>
<evidence type="ECO:0000256" key="5">
    <source>
        <dbReference type="ARBA" id="ARBA00022801"/>
    </source>
</evidence>
<dbReference type="GO" id="GO:0004222">
    <property type="term" value="F:metalloendopeptidase activity"/>
    <property type="evidence" value="ECO:0007669"/>
    <property type="project" value="InterPro"/>
</dbReference>
<evidence type="ECO:0000256" key="1">
    <source>
        <dbReference type="ARBA" id="ARBA00001947"/>
    </source>
</evidence>
<keyword evidence="3" id="KW-0645">Protease</keyword>
<gene>
    <name evidence="11" type="ORF">SAMN04489765_2114</name>
</gene>
<keyword evidence="6" id="KW-0862">Zinc</keyword>
<keyword evidence="4" id="KW-0479">Metal-binding</keyword>
<keyword evidence="5" id="KW-0378">Hydrolase</keyword>
<dbReference type="SUPFAM" id="SSF55486">
    <property type="entry name" value="Metalloproteases ('zincins'), catalytic domain"/>
    <property type="match status" value="1"/>
</dbReference>
<dbReference type="STRING" id="47312.SAMN04489765_2114"/>
<dbReference type="PANTHER" id="PTHR11733:SF167">
    <property type="entry name" value="FI17812P1-RELATED"/>
    <property type="match status" value="1"/>
</dbReference>
<sequence length="739" mass="79783">MHTGDGHSSAHPPRPDRDPFGGPSAGFDRRRFLAGFGVLAGTAVLAACGVSAPNSGPSTSARPSRPLTGPDLSGAAPGVRVQDDLFRHVNGGWADGYTIPADKASFNTFTELSDRALDQLKEIIEGIKDPRTRSDEAKIRDVYDSFMDTGRIDREGAGPIKPDLDAIDKAADKAALLDVIGAHEKQGVGGLVGYYVDTDQKDSSKYVLSLVQSGIGLPDEAYYRDPKYAEVRDKYRAYLEKAASLAGLADAPGVAARVLAFESSVAKGHWDKVRSRDATATYNPYPWTELAKLAPGYDWDRWQKAVGIKADDARNVVVAQPSFLTAVAKLWADTDLNTLKDHARIQVVRAYAAYLSEPFVTANFDFYSKTLSGVEQQRDRWKRGVAVVEDALGEALGKLYVAKHFPADAKQQAERLVNNLRSAYRASFEDLDWMTPATRRAAAAKLEKIRTKIGYPDQWRDYSDYKTDAKSIVANVRASAEFSNAYQLAKLSKPVDKGEWLMTPQTVNAYYNPGMNEIVFPAAILQPPFFSPDARAAVNYGGIGAVIGHEIGHAFDDQGAKYDGDGNLKDWWEPADRAEFDKRTKALIAQYDALVPAGLPPTNKVNGGLTVGENLADLGGLSIAIAAYRIAVANNDAGTEDATAASSAPSASAGPSASPSSAPSAAGPDLTPLFLSWGRIWRNKAREAAAIQSLATDPHAPNEFRANQVVKNVGAFAETFGVKAGDGEWLDPKDRVRVW</sequence>
<evidence type="ECO:0000259" key="9">
    <source>
        <dbReference type="Pfam" id="PF01431"/>
    </source>
</evidence>
<dbReference type="PANTHER" id="PTHR11733">
    <property type="entry name" value="ZINC METALLOPROTEASE FAMILY M13 NEPRILYSIN-RELATED"/>
    <property type="match status" value="1"/>
</dbReference>
<dbReference type="CDD" id="cd08662">
    <property type="entry name" value="M13"/>
    <property type="match status" value="1"/>
</dbReference>
<evidence type="ECO:0000313" key="12">
    <source>
        <dbReference type="Proteomes" id="UP000183053"/>
    </source>
</evidence>
<dbReference type="InterPro" id="IPR008753">
    <property type="entry name" value="Peptidase_M13_N"/>
</dbReference>
<feature type="domain" description="Peptidase M13 C-terminal" evidence="9">
    <location>
        <begin position="508"/>
        <end position="630"/>
    </location>
</feature>
<evidence type="ECO:0000259" key="10">
    <source>
        <dbReference type="Pfam" id="PF05649"/>
    </source>
</evidence>
<dbReference type="GO" id="GO:0016485">
    <property type="term" value="P:protein processing"/>
    <property type="evidence" value="ECO:0007669"/>
    <property type="project" value="TreeGrafter"/>
</dbReference>
<keyword evidence="12" id="KW-1185">Reference proteome</keyword>
<evidence type="ECO:0000256" key="8">
    <source>
        <dbReference type="SAM" id="MobiDB-lite"/>
    </source>
</evidence>
<evidence type="ECO:0000313" key="11">
    <source>
        <dbReference type="EMBL" id="SDQ85842.1"/>
    </source>
</evidence>
<dbReference type="Proteomes" id="UP000183053">
    <property type="component" value="Unassembled WGS sequence"/>
</dbReference>
<dbReference type="GO" id="GO:0046872">
    <property type="term" value="F:metal ion binding"/>
    <property type="evidence" value="ECO:0007669"/>
    <property type="project" value="UniProtKB-KW"/>
</dbReference>
<dbReference type="GO" id="GO:0005886">
    <property type="term" value="C:plasma membrane"/>
    <property type="evidence" value="ECO:0007669"/>
    <property type="project" value="TreeGrafter"/>
</dbReference>
<proteinExistence type="inferred from homology"/>
<reference evidence="12" key="1">
    <citation type="submission" date="2016-10" db="EMBL/GenBank/DDBJ databases">
        <authorList>
            <person name="Varghese N."/>
            <person name="Submissions S."/>
        </authorList>
    </citation>
    <scope>NUCLEOTIDE SEQUENCE [LARGE SCALE GENOMIC DNA]</scope>
    <source>
        <strain evidence="12">DSM 44142</strain>
    </source>
</reference>
<keyword evidence="7" id="KW-0482">Metalloprotease</keyword>
<feature type="domain" description="Peptidase M13 C-terminal" evidence="9">
    <location>
        <begin position="673"/>
        <end position="735"/>
    </location>
</feature>
<dbReference type="InterPro" id="IPR006311">
    <property type="entry name" value="TAT_signal"/>
</dbReference>